<dbReference type="GO" id="GO:0098632">
    <property type="term" value="F:cell-cell adhesion mediator activity"/>
    <property type="evidence" value="ECO:0007669"/>
    <property type="project" value="TreeGrafter"/>
</dbReference>
<keyword evidence="6" id="KW-0009">Actin-binding</keyword>
<evidence type="ECO:0000256" key="5">
    <source>
        <dbReference type="ARBA" id="ARBA00023157"/>
    </source>
</evidence>
<reference evidence="10" key="2">
    <citation type="submission" date="2025-09" db="UniProtKB">
        <authorList>
            <consortium name="Ensembl"/>
        </authorList>
    </citation>
    <scope>IDENTIFICATION</scope>
</reference>
<evidence type="ECO:0000256" key="3">
    <source>
        <dbReference type="ARBA" id="ARBA00022553"/>
    </source>
</evidence>
<keyword evidence="4" id="KW-0677">Repeat</keyword>
<organism evidence="10 11">
    <name type="scientific">Sinocyclocheilus rhinocerous</name>
    <dbReference type="NCBI Taxonomy" id="307959"/>
    <lineage>
        <taxon>Eukaryota</taxon>
        <taxon>Metazoa</taxon>
        <taxon>Chordata</taxon>
        <taxon>Craniata</taxon>
        <taxon>Vertebrata</taxon>
        <taxon>Euteleostomi</taxon>
        <taxon>Actinopterygii</taxon>
        <taxon>Neopterygii</taxon>
        <taxon>Teleostei</taxon>
        <taxon>Ostariophysi</taxon>
        <taxon>Cypriniformes</taxon>
        <taxon>Cyprinidae</taxon>
        <taxon>Cyprininae</taxon>
        <taxon>Sinocyclocheilus</taxon>
    </lineage>
</organism>
<dbReference type="InterPro" id="IPR036179">
    <property type="entry name" value="Ig-like_dom_sf"/>
</dbReference>
<evidence type="ECO:0000256" key="1">
    <source>
        <dbReference type="ARBA" id="ARBA00004216"/>
    </source>
</evidence>
<dbReference type="GO" id="GO:0007411">
    <property type="term" value="P:axon guidance"/>
    <property type="evidence" value="ECO:0007669"/>
    <property type="project" value="TreeGrafter"/>
</dbReference>
<evidence type="ECO:0000256" key="4">
    <source>
        <dbReference type="ARBA" id="ARBA00022737"/>
    </source>
</evidence>
<dbReference type="PROSITE" id="PS50835">
    <property type="entry name" value="IG_LIKE"/>
    <property type="match status" value="2"/>
</dbReference>
<dbReference type="InterPro" id="IPR013783">
    <property type="entry name" value="Ig-like_fold"/>
</dbReference>
<protein>
    <submittedName>
        <fullName evidence="10">Myotilin</fullName>
    </submittedName>
</protein>
<dbReference type="GO" id="GO:0007156">
    <property type="term" value="P:homophilic cell adhesion via plasma membrane adhesion molecules"/>
    <property type="evidence" value="ECO:0007669"/>
    <property type="project" value="TreeGrafter"/>
</dbReference>
<dbReference type="InterPro" id="IPR003598">
    <property type="entry name" value="Ig_sub2"/>
</dbReference>
<dbReference type="SMART" id="SM00409">
    <property type="entry name" value="IG"/>
    <property type="match status" value="2"/>
</dbReference>
<dbReference type="GO" id="GO:0070593">
    <property type="term" value="P:dendrite self-avoidance"/>
    <property type="evidence" value="ECO:0007669"/>
    <property type="project" value="TreeGrafter"/>
</dbReference>
<keyword evidence="7" id="KW-0393">Immunoglobulin domain</keyword>
<accession>A0A673I533</accession>
<dbReference type="InterPro" id="IPR013098">
    <property type="entry name" value="Ig_I-set"/>
</dbReference>
<evidence type="ECO:0000313" key="11">
    <source>
        <dbReference type="Proteomes" id="UP000472270"/>
    </source>
</evidence>
<evidence type="ECO:0000256" key="8">
    <source>
        <dbReference type="ARBA" id="ARBA00061540"/>
    </source>
</evidence>
<dbReference type="Gene3D" id="2.60.40.10">
    <property type="entry name" value="Immunoglobulins"/>
    <property type="match status" value="2"/>
</dbReference>
<feature type="domain" description="Ig-like" evidence="9">
    <location>
        <begin position="152"/>
        <end position="237"/>
    </location>
</feature>
<dbReference type="FunFam" id="2.60.40.10:FF:000702">
    <property type="entry name" value="Myotilin"/>
    <property type="match status" value="1"/>
</dbReference>
<dbReference type="GO" id="GO:0005886">
    <property type="term" value="C:plasma membrane"/>
    <property type="evidence" value="ECO:0007669"/>
    <property type="project" value="TreeGrafter"/>
</dbReference>
<dbReference type="Ensembl" id="ENSSRHT00000034822.1">
    <property type="protein sequence ID" value="ENSSRHP00000033841.1"/>
    <property type="gene ID" value="ENSSRHG00000017415.1"/>
</dbReference>
<evidence type="ECO:0000256" key="6">
    <source>
        <dbReference type="ARBA" id="ARBA00023203"/>
    </source>
</evidence>
<dbReference type="InterPro" id="IPR003599">
    <property type="entry name" value="Ig_sub"/>
</dbReference>
<evidence type="ECO:0000313" key="10">
    <source>
        <dbReference type="Ensembl" id="ENSSRHP00000033841.1"/>
    </source>
</evidence>
<dbReference type="GO" id="GO:0003779">
    <property type="term" value="F:actin binding"/>
    <property type="evidence" value="ECO:0007669"/>
    <property type="project" value="UniProtKB-KW"/>
</dbReference>
<name>A0A673I533_9TELE</name>
<dbReference type="SMART" id="SM00408">
    <property type="entry name" value="IGc2"/>
    <property type="match status" value="2"/>
</dbReference>
<dbReference type="FunFam" id="2.60.40.10:FF:001108">
    <property type="entry name" value="palladin isoform X2"/>
    <property type="match status" value="1"/>
</dbReference>
<keyword evidence="3" id="KW-0597">Phosphoprotein</keyword>
<dbReference type="GO" id="GO:0030424">
    <property type="term" value="C:axon"/>
    <property type="evidence" value="ECO:0007669"/>
    <property type="project" value="TreeGrafter"/>
</dbReference>
<dbReference type="PANTHER" id="PTHR10075">
    <property type="entry name" value="BASIGIN RELATED"/>
    <property type="match status" value="1"/>
</dbReference>
<feature type="domain" description="Ig-like" evidence="9">
    <location>
        <begin position="251"/>
        <end position="341"/>
    </location>
</feature>
<evidence type="ECO:0000256" key="7">
    <source>
        <dbReference type="ARBA" id="ARBA00023319"/>
    </source>
</evidence>
<keyword evidence="11" id="KW-1185">Reference proteome</keyword>
<dbReference type="SUPFAM" id="SSF48726">
    <property type="entry name" value="Immunoglobulin"/>
    <property type="match status" value="2"/>
</dbReference>
<proteinExistence type="inferred from homology"/>
<evidence type="ECO:0000256" key="2">
    <source>
        <dbReference type="ARBA" id="ARBA00022490"/>
    </source>
</evidence>
<dbReference type="GO" id="GO:0030018">
    <property type="term" value="C:Z disc"/>
    <property type="evidence" value="ECO:0007669"/>
    <property type="project" value="UniProtKB-SubCell"/>
</dbReference>
<keyword evidence="5" id="KW-1015">Disulfide bond</keyword>
<keyword evidence="2" id="KW-0963">Cytoplasm</keyword>
<evidence type="ECO:0000259" key="9">
    <source>
        <dbReference type="PROSITE" id="PS50835"/>
    </source>
</evidence>
<sequence>MDLYFSRKQQFEDENILMMDLVLTNMQKNFFPMDCFHSLPKPILKKTVSRPVSRSTDQEIQGSKDALIQDLEKKLRNKAPQQRTIQKMSYEERMARRLLGADNAASVFDLENSFSSQHTLFHLHLFLHRSRKNRPGGDGTEASAIQEKCFAPRFIQVPQDLSVEEGRFCRIDFKVVGLPTADISWYLDGKLIRPDDYHKMLVCEKSVHSFIIEIVTIHHAGVYECVAKNRAGESHFSLRLDVIAQEQLCPPSFVVKMRNSRVLEGDGVRLECKVTASPAPQLYWKKDKEMLRVDPMRMSLSQDASGKQCLVIDPVIKSDAGWYTVSAINEAGMSTCNARLDVASKCTYRVCSTHFIFKTCLKVCLLRLLLKTLSKLTFRCIDITKLYIFVFIKLSLWCCLVIFE</sequence>
<reference evidence="10" key="1">
    <citation type="submission" date="2025-08" db="UniProtKB">
        <authorList>
            <consortium name="Ensembl"/>
        </authorList>
    </citation>
    <scope>IDENTIFICATION</scope>
</reference>
<dbReference type="Pfam" id="PF07679">
    <property type="entry name" value="I-set"/>
    <property type="match status" value="2"/>
</dbReference>
<comment type="similarity">
    <text evidence="8">Belongs to the myotilin/palladin family.</text>
</comment>
<comment type="subcellular location">
    <subcellularLocation>
        <location evidence="1">Cytoplasm</location>
        <location evidence="1">Myofibril</location>
        <location evidence="1">Sarcomere</location>
        <location evidence="1">Z line</location>
    </subcellularLocation>
</comment>
<dbReference type="Proteomes" id="UP000472270">
    <property type="component" value="Unassembled WGS sequence"/>
</dbReference>
<dbReference type="AlphaFoldDB" id="A0A673I533"/>
<dbReference type="PANTHER" id="PTHR10075:SF23">
    <property type="entry name" value="MYOTILIN"/>
    <property type="match status" value="1"/>
</dbReference>
<dbReference type="InterPro" id="IPR007110">
    <property type="entry name" value="Ig-like_dom"/>
</dbReference>